<proteinExistence type="inferred from homology"/>
<feature type="transmembrane region" description="Helical" evidence="10">
    <location>
        <begin position="88"/>
        <end position="109"/>
    </location>
</feature>
<evidence type="ECO:0000256" key="5">
    <source>
        <dbReference type="ARBA" id="ARBA00022679"/>
    </source>
</evidence>
<keyword evidence="8 10" id="KW-1133">Transmembrane helix</keyword>
<evidence type="ECO:0000256" key="7">
    <source>
        <dbReference type="ARBA" id="ARBA00022692"/>
    </source>
</evidence>
<sequence>MPPMLARVRMLFYAKSPVAIPPTLASATGNMALTAAILGVLLGLCLPGVCTLLSAAGRAAAHLYTYGTPPTPRAPQSASARIVGAPQLHMYLAAWSVFHLLEFLVTAYWNAPHLRSDSFLLQNGAMYAAAHIFGLLEFALEMALFAPLKCSVLAQVAGLCFVAVGQVLRSFAMVHASTNFSHAMAEKKRESHMLVKTGVYAYVRHPSYVGFFYWALGTQILLCNPIGFILFALALRAFFADRIRREEQLLHQFFGASYAQYASTVPAGVPFVT</sequence>
<dbReference type="PROSITE" id="PS51564">
    <property type="entry name" value="SAM_ICMT"/>
    <property type="match status" value="1"/>
</dbReference>
<feature type="transmembrane region" description="Helical" evidence="10">
    <location>
        <begin position="211"/>
        <end position="235"/>
    </location>
</feature>
<evidence type="ECO:0000256" key="2">
    <source>
        <dbReference type="ARBA" id="ARBA00009140"/>
    </source>
</evidence>
<evidence type="ECO:0000313" key="12">
    <source>
        <dbReference type="Proteomes" id="UP000232875"/>
    </source>
</evidence>
<name>A0A2N1JGQ0_9BASI</name>
<dbReference type="GO" id="GO:0005789">
    <property type="term" value="C:endoplasmic reticulum membrane"/>
    <property type="evidence" value="ECO:0007669"/>
    <property type="project" value="UniProtKB-SubCell"/>
</dbReference>
<protein>
    <recommendedName>
        <fullName evidence="3 10">Protein-S-isoprenylcysteine O-methyltransferase</fullName>
        <ecNumber evidence="3 10">2.1.1.100</ecNumber>
    </recommendedName>
</protein>
<evidence type="ECO:0000256" key="4">
    <source>
        <dbReference type="ARBA" id="ARBA00022603"/>
    </source>
</evidence>
<keyword evidence="12" id="KW-1185">Reference proteome</keyword>
<evidence type="ECO:0000313" key="11">
    <source>
        <dbReference type="EMBL" id="PKI85723.1"/>
    </source>
</evidence>
<feature type="transmembrane region" description="Helical" evidence="10">
    <location>
        <begin position="35"/>
        <end position="56"/>
    </location>
</feature>
<keyword evidence="10" id="KW-0256">Endoplasmic reticulum</keyword>
<reference evidence="11 12" key="1">
    <citation type="submission" date="2017-10" db="EMBL/GenBank/DDBJ databases">
        <title>A novel species of cold-tolerant Malassezia isolated from bats.</title>
        <authorList>
            <person name="Lorch J.M."/>
            <person name="Palmer J.M."/>
            <person name="Vanderwolf K.J."/>
            <person name="Schmidt K.Z."/>
            <person name="Verant M.L."/>
            <person name="Weller T.J."/>
            <person name="Blehert D.S."/>
        </authorList>
    </citation>
    <scope>NUCLEOTIDE SEQUENCE [LARGE SCALE GENOMIC DNA]</scope>
    <source>
        <strain evidence="11 12">NWHC:44797-103</strain>
    </source>
</reference>
<comment type="similarity">
    <text evidence="2 10">Belongs to the class VI-like SAM-binding methyltransferase superfamily. Isoprenylcysteine carboxyl methyltransferase family.</text>
</comment>
<keyword evidence="4 10" id="KW-0489">Methyltransferase</keyword>
<keyword evidence="7 10" id="KW-0812">Transmembrane</keyword>
<dbReference type="AlphaFoldDB" id="A0A2N1JGQ0"/>
<organism evidence="11 12">
    <name type="scientific">Malassezia vespertilionis</name>
    <dbReference type="NCBI Taxonomy" id="2020962"/>
    <lineage>
        <taxon>Eukaryota</taxon>
        <taxon>Fungi</taxon>
        <taxon>Dikarya</taxon>
        <taxon>Basidiomycota</taxon>
        <taxon>Ustilaginomycotina</taxon>
        <taxon>Malasseziomycetes</taxon>
        <taxon>Malasseziales</taxon>
        <taxon>Malasseziaceae</taxon>
        <taxon>Malassezia</taxon>
    </lineage>
</organism>
<feature type="transmembrane region" description="Helical" evidence="10">
    <location>
        <begin position="152"/>
        <end position="172"/>
    </location>
</feature>
<dbReference type="Pfam" id="PF04140">
    <property type="entry name" value="ICMT"/>
    <property type="match status" value="1"/>
</dbReference>
<dbReference type="PANTHER" id="PTHR12714:SF9">
    <property type="entry name" value="PROTEIN-S-ISOPRENYLCYSTEINE O-METHYLTRANSFERASE"/>
    <property type="match status" value="1"/>
</dbReference>
<dbReference type="GO" id="GO:0032259">
    <property type="term" value="P:methylation"/>
    <property type="evidence" value="ECO:0007669"/>
    <property type="project" value="UniProtKB-KW"/>
</dbReference>
<dbReference type="EMBL" id="KZ454987">
    <property type="protein sequence ID" value="PKI85723.1"/>
    <property type="molecule type" value="Genomic_DNA"/>
</dbReference>
<feature type="transmembrane region" description="Helical" evidence="10">
    <location>
        <begin position="121"/>
        <end position="140"/>
    </location>
</feature>
<dbReference type="STRING" id="2020962.A0A2N1JGQ0"/>
<dbReference type="EC" id="2.1.1.100" evidence="3 10"/>
<evidence type="ECO:0000256" key="8">
    <source>
        <dbReference type="ARBA" id="ARBA00022989"/>
    </source>
</evidence>
<keyword evidence="6 10" id="KW-0949">S-adenosyl-L-methionine</keyword>
<evidence type="ECO:0000256" key="10">
    <source>
        <dbReference type="RuleBase" id="RU362022"/>
    </source>
</evidence>
<accession>A0A2N1JGQ0</accession>
<evidence type="ECO:0000256" key="9">
    <source>
        <dbReference type="ARBA" id="ARBA00023136"/>
    </source>
</evidence>
<evidence type="ECO:0000256" key="3">
    <source>
        <dbReference type="ARBA" id="ARBA00012151"/>
    </source>
</evidence>
<dbReference type="Proteomes" id="UP000232875">
    <property type="component" value="Unassembled WGS sequence"/>
</dbReference>
<dbReference type="InterPro" id="IPR007269">
    <property type="entry name" value="ICMT_MeTrfase"/>
</dbReference>
<dbReference type="InterPro" id="IPR025770">
    <property type="entry name" value="PPMT_MeTrfase"/>
</dbReference>
<comment type="subcellular location">
    <subcellularLocation>
        <location evidence="10">Endoplasmic reticulum membrane</location>
        <topology evidence="10">Multi-pass membrane protein</topology>
    </subcellularLocation>
    <subcellularLocation>
        <location evidence="1">Membrane</location>
        <topology evidence="1">Multi-pass membrane protein</topology>
    </subcellularLocation>
</comment>
<evidence type="ECO:0000256" key="6">
    <source>
        <dbReference type="ARBA" id="ARBA00022691"/>
    </source>
</evidence>
<comment type="catalytic activity">
    <reaction evidence="10">
        <text>[protein]-C-terminal S-[(2E,6E)-farnesyl]-L-cysteine + S-adenosyl-L-methionine = [protein]-C-terminal S-[(2E,6E)-farnesyl]-L-cysteine methyl ester + S-adenosyl-L-homocysteine</text>
        <dbReference type="Rhea" id="RHEA:21672"/>
        <dbReference type="Rhea" id="RHEA-COMP:12125"/>
        <dbReference type="Rhea" id="RHEA-COMP:12126"/>
        <dbReference type="ChEBI" id="CHEBI:57856"/>
        <dbReference type="ChEBI" id="CHEBI:59789"/>
        <dbReference type="ChEBI" id="CHEBI:90510"/>
        <dbReference type="ChEBI" id="CHEBI:90511"/>
        <dbReference type="EC" id="2.1.1.100"/>
    </reaction>
</comment>
<dbReference type="PANTHER" id="PTHR12714">
    <property type="entry name" value="PROTEIN-S ISOPRENYLCYSTEINE O-METHYLTRANSFERASE"/>
    <property type="match status" value="1"/>
</dbReference>
<dbReference type="OrthoDB" id="422086at2759"/>
<dbReference type="GO" id="GO:0004671">
    <property type="term" value="F:protein C-terminal S-isoprenylcysteine carboxyl O-methyltransferase activity"/>
    <property type="evidence" value="ECO:0007669"/>
    <property type="project" value="UniProtKB-EC"/>
</dbReference>
<gene>
    <name evidence="11" type="ORF">MVES_000733</name>
</gene>
<keyword evidence="5" id="KW-0808">Transferase</keyword>
<evidence type="ECO:0000256" key="1">
    <source>
        <dbReference type="ARBA" id="ARBA00004141"/>
    </source>
</evidence>
<dbReference type="Gene3D" id="1.20.120.1630">
    <property type="match status" value="1"/>
</dbReference>
<keyword evidence="9 10" id="KW-0472">Membrane</keyword>